<dbReference type="GO" id="GO:0047372">
    <property type="term" value="F:monoacylglycerol lipase activity"/>
    <property type="evidence" value="ECO:0007669"/>
    <property type="project" value="TreeGrafter"/>
</dbReference>
<dbReference type="InterPro" id="IPR029058">
    <property type="entry name" value="AB_hydrolase_fold"/>
</dbReference>
<comment type="similarity">
    <text evidence="1">Belongs to the AB hydrolase superfamily. AB hydrolase 4 family.</text>
</comment>
<keyword evidence="3" id="KW-1185">Reference proteome</keyword>
<proteinExistence type="inferred from homology"/>
<dbReference type="GeneTree" id="ENSGT00950000182902"/>
<evidence type="ECO:0000313" key="2">
    <source>
        <dbReference type="Ensembl" id="ENSCCRP00000136925.1"/>
    </source>
</evidence>
<dbReference type="AlphaFoldDB" id="A0A9J8A6E1"/>
<evidence type="ECO:0008006" key="4">
    <source>
        <dbReference type="Google" id="ProtNLM"/>
    </source>
</evidence>
<dbReference type="PANTHER" id="PTHR10794:SF96">
    <property type="entry name" value="PROTEIN ABHD15-LIKE"/>
    <property type="match status" value="1"/>
</dbReference>
<evidence type="ECO:0000313" key="3">
    <source>
        <dbReference type="Proteomes" id="UP001108240"/>
    </source>
</evidence>
<name>A0A9J8A6E1_CYPCA</name>
<reference evidence="2" key="2">
    <citation type="submission" date="2025-09" db="UniProtKB">
        <authorList>
            <consortium name="Ensembl"/>
        </authorList>
    </citation>
    <scope>IDENTIFICATION</scope>
</reference>
<dbReference type="SUPFAM" id="SSF53474">
    <property type="entry name" value="alpha/beta-Hydrolases"/>
    <property type="match status" value="1"/>
</dbReference>
<reference evidence="2" key="1">
    <citation type="submission" date="2025-08" db="UniProtKB">
        <authorList>
            <consortium name="Ensembl"/>
        </authorList>
    </citation>
    <scope>IDENTIFICATION</scope>
</reference>
<dbReference type="Gene3D" id="3.40.50.1820">
    <property type="entry name" value="alpha/beta hydrolase"/>
    <property type="match status" value="1"/>
</dbReference>
<dbReference type="GO" id="GO:0034338">
    <property type="term" value="F:short-chain carboxylesterase activity"/>
    <property type="evidence" value="ECO:0007669"/>
    <property type="project" value="TreeGrafter"/>
</dbReference>
<dbReference type="OMA" id="FIFCHTH"/>
<dbReference type="Ensembl" id="ENSCCRT00000180989.1">
    <property type="protein sequence ID" value="ENSCCRP00000136925.1"/>
    <property type="gene ID" value="ENSCCRG00000065202.1"/>
</dbReference>
<sequence>WAVRRFLGHHSRNPAIVVIITKTLGRVTPHLLRLCYQQQSSGSGLLLSYLGEWQPCGSSSYPTAVACISPVFHGQLWFEYELPWLYHWIALMYRKFQINRYATALGSVMDIAKILYCNSLRDMEELIFCAPKQSDHRLSMKPDWPSYWERNEPLRDANEVAVPVLCLCSKGDPLLPPLSTVLEALFHNSPYFMLAVTEQGGHCGFMHSHSVVLEYFRVVASFFRVEEKAGFKHEQEDFTWNRSYTH</sequence>
<organism evidence="2 3">
    <name type="scientific">Cyprinus carpio carpio</name>
    <dbReference type="NCBI Taxonomy" id="630221"/>
    <lineage>
        <taxon>Eukaryota</taxon>
        <taxon>Metazoa</taxon>
        <taxon>Chordata</taxon>
        <taxon>Craniata</taxon>
        <taxon>Vertebrata</taxon>
        <taxon>Euteleostomi</taxon>
        <taxon>Actinopterygii</taxon>
        <taxon>Neopterygii</taxon>
        <taxon>Teleostei</taxon>
        <taxon>Ostariophysi</taxon>
        <taxon>Cypriniformes</taxon>
        <taxon>Cyprinidae</taxon>
        <taxon>Cyprininae</taxon>
        <taxon>Cyprinus</taxon>
    </lineage>
</organism>
<evidence type="ECO:0000256" key="1">
    <source>
        <dbReference type="ARBA" id="ARBA00010884"/>
    </source>
</evidence>
<dbReference type="InterPro" id="IPR050960">
    <property type="entry name" value="AB_hydrolase_4_sf"/>
</dbReference>
<dbReference type="Proteomes" id="UP001108240">
    <property type="component" value="Unplaced"/>
</dbReference>
<dbReference type="PANTHER" id="PTHR10794">
    <property type="entry name" value="ABHYDROLASE DOMAIN-CONTAINING PROTEIN"/>
    <property type="match status" value="1"/>
</dbReference>
<accession>A0A9J8A6E1</accession>
<protein>
    <recommendedName>
        <fullName evidence="4">Abhydrolase domain containing 15</fullName>
    </recommendedName>
</protein>